<feature type="non-terminal residue" evidence="1">
    <location>
        <position position="48"/>
    </location>
</feature>
<sequence length="48" mass="5535">MYEFTYLCTRSPALSLRLTCLPILELVATNASRPGWNILPIRKNYDGY</sequence>
<gene>
    <name evidence="1" type="ORF">CEXT_149061</name>
</gene>
<reference evidence="1 2" key="1">
    <citation type="submission" date="2021-06" db="EMBL/GenBank/DDBJ databases">
        <title>Caerostris extrusa draft genome.</title>
        <authorList>
            <person name="Kono N."/>
            <person name="Arakawa K."/>
        </authorList>
    </citation>
    <scope>NUCLEOTIDE SEQUENCE [LARGE SCALE GENOMIC DNA]</scope>
</reference>
<dbReference type="EMBL" id="BPLR01011170">
    <property type="protein sequence ID" value="GIY44618.1"/>
    <property type="molecule type" value="Genomic_DNA"/>
</dbReference>
<organism evidence="1 2">
    <name type="scientific">Caerostris extrusa</name>
    <name type="common">Bark spider</name>
    <name type="synonym">Caerostris bankana</name>
    <dbReference type="NCBI Taxonomy" id="172846"/>
    <lineage>
        <taxon>Eukaryota</taxon>
        <taxon>Metazoa</taxon>
        <taxon>Ecdysozoa</taxon>
        <taxon>Arthropoda</taxon>
        <taxon>Chelicerata</taxon>
        <taxon>Arachnida</taxon>
        <taxon>Araneae</taxon>
        <taxon>Araneomorphae</taxon>
        <taxon>Entelegynae</taxon>
        <taxon>Araneoidea</taxon>
        <taxon>Araneidae</taxon>
        <taxon>Caerostris</taxon>
    </lineage>
</organism>
<comment type="caution">
    <text evidence="1">The sequence shown here is derived from an EMBL/GenBank/DDBJ whole genome shotgun (WGS) entry which is preliminary data.</text>
</comment>
<dbReference type="Proteomes" id="UP001054945">
    <property type="component" value="Unassembled WGS sequence"/>
</dbReference>
<accession>A0AAV4TD78</accession>
<keyword evidence="2" id="KW-1185">Reference proteome</keyword>
<dbReference type="AlphaFoldDB" id="A0AAV4TD78"/>
<proteinExistence type="predicted"/>
<evidence type="ECO:0000313" key="1">
    <source>
        <dbReference type="EMBL" id="GIY44618.1"/>
    </source>
</evidence>
<protein>
    <submittedName>
        <fullName evidence="1">Uncharacterized protein</fullName>
    </submittedName>
</protein>
<evidence type="ECO:0000313" key="2">
    <source>
        <dbReference type="Proteomes" id="UP001054945"/>
    </source>
</evidence>
<name>A0AAV4TD78_CAEEX</name>